<dbReference type="GO" id="GO:0033592">
    <property type="term" value="F:RNA strand annealing activity"/>
    <property type="evidence" value="ECO:0007669"/>
    <property type="project" value="TreeGrafter"/>
</dbReference>
<dbReference type="PANTHER" id="PTHR47963">
    <property type="entry name" value="DEAD-BOX ATP-DEPENDENT RNA HELICASE 47, MITOCHONDRIAL"/>
    <property type="match status" value="1"/>
</dbReference>
<comment type="function">
    <text evidence="9">DEAD-box RNA helicase possibly involved in RNA degradation. Unwinds dsRNA in both 5'- and 3'-directions, has RNA-dependent ATPase activity.</text>
</comment>
<dbReference type="GO" id="GO:0003724">
    <property type="term" value="F:RNA helicase activity"/>
    <property type="evidence" value="ECO:0007669"/>
    <property type="project" value="UniProtKB-UniRule"/>
</dbReference>
<keyword evidence="7 9" id="KW-0346">Stress response</keyword>
<dbReference type="InterPro" id="IPR044742">
    <property type="entry name" value="DEAD/DEAH_RhlB"/>
</dbReference>
<dbReference type="InterPro" id="IPR011545">
    <property type="entry name" value="DEAD/DEAH_box_helicase_dom"/>
</dbReference>
<dbReference type="GO" id="GO:0016787">
    <property type="term" value="F:hydrolase activity"/>
    <property type="evidence" value="ECO:0007669"/>
    <property type="project" value="UniProtKB-KW"/>
</dbReference>
<evidence type="ECO:0000313" key="16">
    <source>
        <dbReference type="Proteomes" id="UP000249571"/>
    </source>
</evidence>
<name>A0A9X8SZJ1_STREQ</name>
<dbReference type="InterPro" id="IPR030880">
    <property type="entry name" value="DEAD_helicase_CshA"/>
</dbReference>
<comment type="subcellular location">
    <subcellularLocation>
        <location evidence="9">Cytoplasm</location>
    </subcellularLocation>
</comment>
<dbReference type="RefSeq" id="WP_111717020.1">
    <property type="nucleotide sequence ID" value="NZ_LR134316.1"/>
</dbReference>
<dbReference type="SMART" id="SM00487">
    <property type="entry name" value="DEXDc"/>
    <property type="match status" value="1"/>
</dbReference>
<dbReference type="Proteomes" id="UP000249571">
    <property type="component" value="Chromosome 1"/>
</dbReference>
<organism evidence="15 16">
    <name type="scientific">Streptococcus dysgalactiae subsp. equisimilis</name>
    <name type="common">Streptococcus equisimilis</name>
    <dbReference type="NCBI Taxonomy" id="119602"/>
    <lineage>
        <taxon>Bacteria</taxon>
        <taxon>Bacillati</taxon>
        <taxon>Bacillota</taxon>
        <taxon>Bacilli</taxon>
        <taxon>Lactobacillales</taxon>
        <taxon>Streptococcaceae</taxon>
        <taxon>Streptococcus</taxon>
    </lineage>
</organism>
<feature type="compositionally biased region" description="Gly residues" evidence="11">
    <location>
        <begin position="448"/>
        <end position="459"/>
    </location>
</feature>
<evidence type="ECO:0000256" key="10">
    <source>
        <dbReference type="PROSITE-ProRule" id="PRU00552"/>
    </source>
</evidence>
<dbReference type="FunFam" id="3.40.50.300:FF:000108">
    <property type="entry name" value="ATP-dependent RNA helicase RhlE"/>
    <property type="match status" value="1"/>
</dbReference>
<keyword evidence="4 9" id="KW-0347">Helicase</keyword>
<dbReference type="Pfam" id="PF00270">
    <property type="entry name" value="DEAD"/>
    <property type="match status" value="1"/>
</dbReference>
<dbReference type="PROSITE" id="PS00039">
    <property type="entry name" value="DEAD_ATP_HELICASE"/>
    <property type="match status" value="1"/>
</dbReference>
<dbReference type="PROSITE" id="PS51192">
    <property type="entry name" value="HELICASE_ATP_BIND_1"/>
    <property type="match status" value="1"/>
</dbReference>
<comment type="catalytic activity">
    <reaction evidence="8 9">
        <text>ATP + H2O = ADP + phosphate + H(+)</text>
        <dbReference type="Rhea" id="RHEA:13065"/>
        <dbReference type="ChEBI" id="CHEBI:15377"/>
        <dbReference type="ChEBI" id="CHEBI:15378"/>
        <dbReference type="ChEBI" id="CHEBI:30616"/>
        <dbReference type="ChEBI" id="CHEBI:43474"/>
        <dbReference type="ChEBI" id="CHEBI:456216"/>
        <dbReference type="EC" id="3.6.4.13"/>
    </reaction>
</comment>
<feature type="short sequence motif" description="Q motif" evidence="10">
    <location>
        <begin position="1"/>
        <end position="29"/>
    </location>
</feature>
<keyword evidence="3 9" id="KW-0378">Hydrolase</keyword>
<protein>
    <recommendedName>
        <fullName evidence="9">DEAD-box ATP-dependent RNA helicase CshA</fullName>
        <ecNumber evidence="9">3.6.4.13</ecNumber>
    </recommendedName>
</protein>
<feature type="compositionally biased region" description="Basic and acidic residues" evidence="11">
    <location>
        <begin position="475"/>
        <end position="506"/>
    </location>
</feature>
<dbReference type="HAMAP" id="MF_01493">
    <property type="entry name" value="DEAD_helicase_CshA"/>
    <property type="match status" value="1"/>
</dbReference>
<dbReference type="PANTHER" id="PTHR47963:SF5">
    <property type="entry name" value="DEAD-BOX ATP-DEPENDENT RNA HELICASE CSHA"/>
    <property type="match status" value="1"/>
</dbReference>
<evidence type="ECO:0000256" key="8">
    <source>
        <dbReference type="ARBA" id="ARBA00047984"/>
    </source>
</evidence>
<proteinExistence type="inferred from homology"/>
<evidence type="ECO:0000256" key="1">
    <source>
        <dbReference type="ARBA" id="ARBA00022490"/>
    </source>
</evidence>
<accession>A0A9X8SZJ1</accession>
<evidence type="ECO:0000256" key="3">
    <source>
        <dbReference type="ARBA" id="ARBA00022801"/>
    </source>
</evidence>
<dbReference type="CDD" id="cd18787">
    <property type="entry name" value="SF2_C_DEAD"/>
    <property type="match status" value="1"/>
</dbReference>
<dbReference type="InterPro" id="IPR000629">
    <property type="entry name" value="RNA-helicase_DEAD-box_CS"/>
</dbReference>
<feature type="compositionally biased region" description="Basic and acidic residues" evidence="11">
    <location>
        <begin position="514"/>
        <end position="525"/>
    </location>
</feature>
<dbReference type="AlphaFoldDB" id="A0A9X8SZJ1"/>
<dbReference type="PROSITE" id="PS51195">
    <property type="entry name" value="Q_MOTIF"/>
    <property type="match status" value="1"/>
</dbReference>
<reference evidence="15 16" key="1">
    <citation type="submission" date="2018-06" db="EMBL/GenBank/DDBJ databases">
        <authorList>
            <consortium name="Pathogen Informatics"/>
            <person name="Doyle S."/>
        </authorList>
    </citation>
    <scope>NUCLEOTIDE SEQUENCE [LARGE SCALE GENOMIC DNA]</scope>
    <source>
        <strain evidence="15 16">NCTC6179</strain>
    </source>
</reference>
<evidence type="ECO:0000256" key="11">
    <source>
        <dbReference type="SAM" id="MobiDB-lite"/>
    </source>
</evidence>
<evidence type="ECO:0000256" key="5">
    <source>
        <dbReference type="ARBA" id="ARBA00022840"/>
    </source>
</evidence>
<evidence type="ECO:0000259" key="14">
    <source>
        <dbReference type="PROSITE" id="PS51195"/>
    </source>
</evidence>
<dbReference type="EMBL" id="LS483361">
    <property type="protein sequence ID" value="SQF67324.1"/>
    <property type="molecule type" value="Genomic_DNA"/>
</dbReference>
<dbReference type="EC" id="3.6.4.13" evidence="9"/>
<evidence type="ECO:0000256" key="6">
    <source>
        <dbReference type="ARBA" id="ARBA00022884"/>
    </source>
</evidence>
<dbReference type="GO" id="GO:0005829">
    <property type="term" value="C:cytosol"/>
    <property type="evidence" value="ECO:0007669"/>
    <property type="project" value="TreeGrafter"/>
</dbReference>
<dbReference type="GO" id="GO:0006401">
    <property type="term" value="P:RNA catabolic process"/>
    <property type="evidence" value="ECO:0007669"/>
    <property type="project" value="UniProtKB-UniRule"/>
</dbReference>
<keyword evidence="2 9" id="KW-0547">Nucleotide-binding</keyword>
<dbReference type="GO" id="GO:0005840">
    <property type="term" value="C:ribosome"/>
    <property type="evidence" value="ECO:0007669"/>
    <property type="project" value="TreeGrafter"/>
</dbReference>
<feature type="domain" description="Helicase C-terminal" evidence="13">
    <location>
        <begin position="213"/>
        <end position="373"/>
    </location>
</feature>
<evidence type="ECO:0000259" key="12">
    <source>
        <dbReference type="PROSITE" id="PS51192"/>
    </source>
</evidence>
<sequence>MKFTEFNLSEDIQSAVVTAGFEKASPIQEMTIPLALEGKDVIGQAQTGTGKTAAFGLPTLNKIRTNENIIQALVIAPTRELAVQSQEELFRFGREKGVKVRSVYGGSSIEKQIKALKSGAHIVVGTPGRLLDLIKRKALILDHVETLILDEADEMLNMGFLEDIEAIISRVPADRQTLLFSATMPAPIKQIGVKFMKDPEHVQIKNKELTNVNVDQYYVRVKEQEKFDTMTRLMDVNQPELSIVFGRTKRRVDEITRGLKLRGFRAEGIHGDLDQNKRLRVIRDFKNDQIDILVATDVAARGLDISGVTHVYNYDITQDPESYVHRIGRTGRAGKSGESITFVSPNEMGYLSMIENLTKKQMKPLRPATAEDAFQAKKKVALKKIERDFADDAIRSNFDKFKGDAIQLAAEFTPEELALYILSLTVQDPDSLPEVEIAREKPLPFKYVGGGHGNKNGKGGRGRDNRNRGNHRGGYRGDRNRDERNGDRRRQKRDKRDGHDGSGNRDFKRKPKRNAKDFFNKEKKSSPKNTGFVIRHKGE</sequence>
<dbReference type="InterPro" id="IPR001650">
    <property type="entry name" value="Helicase_C-like"/>
</dbReference>
<comment type="subunit">
    <text evidence="9">Oligomerizes, may be a member of the RNA degradosome.</text>
</comment>
<evidence type="ECO:0000256" key="2">
    <source>
        <dbReference type="ARBA" id="ARBA00022741"/>
    </source>
</evidence>
<dbReference type="GO" id="GO:0009409">
    <property type="term" value="P:response to cold"/>
    <property type="evidence" value="ECO:0007669"/>
    <property type="project" value="TreeGrafter"/>
</dbReference>
<feature type="region of interest" description="Disordered" evidence="11">
    <location>
        <begin position="444"/>
        <end position="539"/>
    </location>
</feature>
<evidence type="ECO:0000256" key="4">
    <source>
        <dbReference type="ARBA" id="ARBA00022806"/>
    </source>
</evidence>
<dbReference type="SMART" id="SM00490">
    <property type="entry name" value="HELICc"/>
    <property type="match status" value="1"/>
</dbReference>
<evidence type="ECO:0000256" key="7">
    <source>
        <dbReference type="ARBA" id="ARBA00023016"/>
    </source>
</evidence>
<dbReference type="InterPro" id="IPR014001">
    <property type="entry name" value="Helicase_ATP-bd"/>
</dbReference>
<dbReference type="InterPro" id="IPR027417">
    <property type="entry name" value="P-loop_NTPase"/>
</dbReference>
<keyword evidence="6 9" id="KW-0694">RNA-binding</keyword>
<gene>
    <name evidence="9 15" type="primary">cshA</name>
    <name evidence="15" type="ORF">NCTC6179_01514</name>
</gene>
<dbReference type="CDD" id="cd00268">
    <property type="entry name" value="DEADc"/>
    <property type="match status" value="1"/>
</dbReference>
<dbReference type="Gene3D" id="3.40.50.300">
    <property type="entry name" value="P-loop containing nucleotide triphosphate hydrolases"/>
    <property type="match status" value="2"/>
</dbReference>
<comment type="similarity">
    <text evidence="9">Belongs to the DEAD box helicase family. CshA subfamily.</text>
</comment>
<dbReference type="Pfam" id="PF00271">
    <property type="entry name" value="Helicase_C"/>
    <property type="match status" value="1"/>
</dbReference>
<keyword evidence="1 9" id="KW-0963">Cytoplasm</keyword>
<dbReference type="GO" id="GO:0005524">
    <property type="term" value="F:ATP binding"/>
    <property type="evidence" value="ECO:0007669"/>
    <property type="project" value="UniProtKB-UniRule"/>
</dbReference>
<dbReference type="PROSITE" id="PS51194">
    <property type="entry name" value="HELICASE_CTER"/>
    <property type="match status" value="1"/>
</dbReference>
<evidence type="ECO:0000259" key="13">
    <source>
        <dbReference type="PROSITE" id="PS51194"/>
    </source>
</evidence>
<evidence type="ECO:0000256" key="9">
    <source>
        <dbReference type="HAMAP-Rule" id="MF_01493"/>
    </source>
</evidence>
<feature type="domain" description="DEAD-box RNA helicase Q" evidence="14">
    <location>
        <begin position="1"/>
        <end position="29"/>
    </location>
</feature>
<keyword evidence="5 9" id="KW-0067">ATP-binding</keyword>
<dbReference type="InterPro" id="IPR014014">
    <property type="entry name" value="RNA_helicase_DEAD_Q_motif"/>
</dbReference>
<evidence type="ECO:0000313" key="15">
    <source>
        <dbReference type="EMBL" id="SQF67324.1"/>
    </source>
</evidence>
<dbReference type="InterPro" id="IPR050547">
    <property type="entry name" value="DEAD_box_RNA_helicases"/>
</dbReference>
<feature type="domain" description="Helicase ATP-binding" evidence="12">
    <location>
        <begin position="32"/>
        <end position="202"/>
    </location>
</feature>
<dbReference type="SUPFAM" id="SSF52540">
    <property type="entry name" value="P-loop containing nucleoside triphosphate hydrolases"/>
    <property type="match status" value="1"/>
</dbReference>